<evidence type="ECO:0000313" key="4">
    <source>
        <dbReference type="EMBL" id="MDE5415701.1"/>
    </source>
</evidence>
<dbReference type="InterPro" id="IPR036452">
    <property type="entry name" value="Ribo_hydro-like"/>
</dbReference>
<evidence type="ECO:0000256" key="2">
    <source>
        <dbReference type="ARBA" id="ARBA00023295"/>
    </source>
</evidence>
<dbReference type="CDD" id="cd00455">
    <property type="entry name" value="nuc_hydro"/>
    <property type="match status" value="1"/>
</dbReference>
<evidence type="ECO:0000313" key="5">
    <source>
        <dbReference type="Proteomes" id="UP001148125"/>
    </source>
</evidence>
<protein>
    <submittedName>
        <fullName evidence="4">Nucleoside hydrolase</fullName>
    </submittedName>
</protein>
<dbReference type="InterPro" id="IPR001910">
    <property type="entry name" value="Inosine/uridine_hydrolase_dom"/>
</dbReference>
<reference evidence="4" key="1">
    <citation type="submission" date="2024-05" db="EMBL/GenBank/DDBJ databases">
        <title>Alkalihalobacillus sp. strain MEB203 novel alkaliphilic bacterium from Lonar Lake, India.</title>
        <authorList>
            <person name="Joshi A."/>
            <person name="Thite S."/>
            <person name="Mengade P."/>
        </authorList>
    </citation>
    <scope>NUCLEOTIDE SEQUENCE</scope>
    <source>
        <strain evidence="4">MEB 203</strain>
    </source>
</reference>
<organism evidence="4 5">
    <name type="scientific">Alkalihalobacterium chitinilyticum</name>
    <dbReference type="NCBI Taxonomy" id="2980103"/>
    <lineage>
        <taxon>Bacteria</taxon>
        <taxon>Bacillati</taxon>
        <taxon>Bacillota</taxon>
        <taxon>Bacilli</taxon>
        <taxon>Bacillales</taxon>
        <taxon>Bacillaceae</taxon>
        <taxon>Alkalihalobacterium</taxon>
    </lineage>
</organism>
<sequence>MKKILLFCDPGIDDSLAIMYALLHPNLEVVGIVSSYGNVPQEKATNNAAYLLKLAGREDIPLIGGAKGPLSGEITVYYPEIHGPEGLGPIRPPETIVGELLNYDRVFDIIEKYKGELTIVDVGRNTSLAIAFILGEEHMKKVKEYFIMGGAFLVPGNVTPVAEANFHGDPIAANLVLSKAKNVTIVPLNVTNEAIVTSEVVDYITQVPFNPFTSLIQPIFEFYADAYLELVPGMNGAPMHDVLTLSALTKPEVLQYIERPVTVQILEDTRGQSVTDFRPGWEPEPTDLLHHVALELDYQLFIHDFVDVMTKSLNE</sequence>
<keyword evidence="2" id="KW-0326">Glycosidase</keyword>
<evidence type="ECO:0000259" key="3">
    <source>
        <dbReference type="Pfam" id="PF01156"/>
    </source>
</evidence>
<dbReference type="SUPFAM" id="SSF53590">
    <property type="entry name" value="Nucleoside hydrolase"/>
    <property type="match status" value="1"/>
</dbReference>
<dbReference type="PANTHER" id="PTHR12304">
    <property type="entry name" value="INOSINE-URIDINE PREFERRING NUCLEOSIDE HYDROLASE"/>
    <property type="match status" value="1"/>
</dbReference>
<dbReference type="Gene3D" id="3.90.245.10">
    <property type="entry name" value="Ribonucleoside hydrolase-like"/>
    <property type="match status" value="1"/>
</dbReference>
<dbReference type="RefSeq" id="WP_275120302.1">
    <property type="nucleotide sequence ID" value="NZ_JAOTPO010000019.1"/>
</dbReference>
<dbReference type="Pfam" id="PF01156">
    <property type="entry name" value="IU_nuc_hydro"/>
    <property type="match status" value="1"/>
</dbReference>
<gene>
    <name evidence="4" type="ORF">N7Z68_20340</name>
</gene>
<accession>A0ABT5VJT0</accession>
<dbReference type="Proteomes" id="UP001148125">
    <property type="component" value="Unassembled WGS sequence"/>
</dbReference>
<name>A0ABT5VJT0_9BACI</name>
<dbReference type="GO" id="GO:0016787">
    <property type="term" value="F:hydrolase activity"/>
    <property type="evidence" value="ECO:0007669"/>
    <property type="project" value="UniProtKB-KW"/>
</dbReference>
<comment type="caution">
    <text evidence="4">The sequence shown here is derived from an EMBL/GenBank/DDBJ whole genome shotgun (WGS) entry which is preliminary data.</text>
</comment>
<dbReference type="InterPro" id="IPR023186">
    <property type="entry name" value="IUNH"/>
</dbReference>
<dbReference type="PANTHER" id="PTHR12304:SF4">
    <property type="entry name" value="URIDINE NUCLEOSIDASE"/>
    <property type="match status" value="1"/>
</dbReference>
<keyword evidence="1 4" id="KW-0378">Hydrolase</keyword>
<proteinExistence type="predicted"/>
<feature type="domain" description="Inosine/uridine-preferring nucleoside hydrolase" evidence="3">
    <location>
        <begin position="4"/>
        <end position="301"/>
    </location>
</feature>
<dbReference type="EMBL" id="JAOTPO010000019">
    <property type="protein sequence ID" value="MDE5415701.1"/>
    <property type="molecule type" value="Genomic_DNA"/>
</dbReference>
<evidence type="ECO:0000256" key="1">
    <source>
        <dbReference type="ARBA" id="ARBA00022801"/>
    </source>
</evidence>
<keyword evidence="5" id="KW-1185">Reference proteome</keyword>